<dbReference type="Pfam" id="PF00378">
    <property type="entry name" value="ECH_1"/>
    <property type="match status" value="1"/>
</dbReference>
<dbReference type="PANTHER" id="PTHR11941:SF54">
    <property type="entry name" value="ENOYL-COA HYDRATASE, MITOCHONDRIAL"/>
    <property type="match status" value="1"/>
</dbReference>
<dbReference type="InterPro" id="IPR018376">
    <property type="entry name" value="Enoyl-CoA_hyd/isom_CS"/>
</dbReference>
<evidence type="ECO:0000256" key="2">
    <source>
        <dbReference type="ARBA" id="ARBA00023239"/>
    </source>
</evidence>
<dbReference type="Proteomes" id="UP000216020">
    <property type="component" value="Unassembled WGS sequence"/>
</dbReference>
<evidence type="ECO:0000256" key="1">
    <source>
        <dbReference type="ARBA" id="ARBA00005254"/>
    </source>
</evidence>
<dbReference type="Gene3D" id="3.90.226.10">
    <property type="entry name" value="2-enoyl-CoA Hydratase, Chain A, domain 1"/>
    <property type="match status" value="1"/>
</dbReference>
<name>A0A261SJ07_9BORD</name>
<gene>
    <name evidence="4" type="ORF">CAL29_00355</name>
</gene>
<evidence type="ECO:0000256" key="3">
    <source>
        <dbReference type="RuleBase" id="RU003707"/>
    </source>
</evidence>
<sequence>MPVPRIPKKNRQLPALLRYPGSLHQNKGHDMPSSSEPRLHVSRQGPLALVSMDNRAKLNALTFDMWNSLPDILAGLDQDPGVRAIVLQGEGDKAFASGSDISQFEKKRSSPEDTALYNATVERAVDAVRLVSKPTIARIRGYCLGGGLALALHCDLRYATANAIFSIPAAKIGVAYNPLWLHRLAWLTGPAAAKEILYTARRYDSQTAQRIGLVNAVLEGREIDDLLDRICELAPLTHIASKLAIDQACSVKGMDVSVCRDAVDLCFGSSDYIEGRKAFAEKRPPRFTGS</sequence>
<keyword evidence="2" id="KW-0456">Lyase</keyword>
<dbReference type="GO" id="GO:0016829">
    <property type="term" value="F:lyase activity"/>
    <property type="evidence" value="ECO:0007669"/>
    <property type="project" value="UniProtKB-KW"/>
</dbReference>
<organism evidence="4 5">
    <name type="scientific">Bordetella genomosp. 10</name>
    <dbReference type="NCBI Taxonomy" id="1416804"/>
    <lineage>
        <taxon>Bacteria</taxon>
        <taxon>Pseudomonadati</taxon>
        <taxon>Pseudomonadota</taxon>
        <taxon>Betaproteobacteria</taxon>
        <taxon>Burkholderiales</taxon>
        <taxon>Alcaligenaceae</taxon>
        <taxon>Bordetella</taxon>
    </lineage>
</organism>
<comment type="caution">
    <text evidence="4">The sequence shown here is derived from an EMBL/GenBank/DDBJ whole genome shotgun (WGS) entry which is preliminary data.</text>
</comment>
<proteinExistence type="inferred from homology"/>
<dbReference type="PROSITE" id="PS00166">
    <property type="entry name" value="ENOYL_COA_HYDRATASE"/>
    <property type="match status" value="1"/>
</dbReference>
<evidence type="ECO:0000313" key="5">
    <source>
        <dbReference type="Proteomes" id="UP000216020"/>
    </source>
</evidence>
<keyword evidence="5" id="KW-1185">Reference proteome</keyword>
<accession>A0A261SJ07</accession>
<evidence type="ECO:0008006" key="6">
    <source>
        <dbReference type="Google" id="ProtNLM"/>
    </source>
</evidence>
<dbReference type="AlphaFoldDB" id="A0A261SJ07"/>
<dbReference type="InterPro" id="IPR029045">
    <property type="entry name" value="ClpP/crotonase-like_dom_sf"/>
</dbReference>
<dbReference type="Gene3D" id="1.10.12.10">
    <property type="entry name" value="Lyase 2-enoyl-coa Hydratase, Chain A, domain 2"/>
    <property type="match status" value="1"/>
</dbReference>
<dbReference type="GO" id="GO:0006635">
    <property type="term" value="P:fatty acid beta-oxidation"/>
    <property type="evidence" value="ECO:0007669"/>
    <property type="project" value="TreeGrafter"/>
</dbReference>
<evidence type="ECO:0000313" key="4">
    <source>
        <dbReference type="EMBL" id="OZI36932.1"/>
    </source>
</evidence>
<dbReference type="InterPro" id="IPR014748">
    <property type="entry name" value="Enoyl-CoA_hydra_C"/>
</dbReference>
<comment type="similarity">
    <text evidence="1 3">Belongs to the enoyl-CoA hydratase/isomerase family.</text>
</comment>
<dbReference type="EMBL" id="NEVM01000001">
    <property type="protein sequence ID" value="OZI36932.1"/>
    <property type="molecule type" value="Genomic_DNA"/>
</dbReference>
<dbReference type="SUPFAM" id="SSF52096">
    <property type="entry name" value="ClpP/crotonase"/>
    <property type="match status" value="1"/>
</dbReference>
<dbReference type="CDD" id="cd06558">
    <property type="entry name" value="crotonase-like"/>
    <property type="match status" value="1"/>
</dbReference>
<dbReference type="OrthoDB" id="9148881at2"/>
<dbReference type="PANTHER" id="PTHR11941">
    <property type="entry name" value="ENOYL-COA HYDRATASE-RELATED"/>
    <property type="match status" value="1"/>
</dbReference>
<dbReference type="InterPro" id="IPR001753">
    <property type="entry name" value="Enoyl-CoA_hydra/iso"/>
</dbReference>
<protein>
    <recommendedName>
        <fullName evidence="6">Enoyl-CoA hydratase</fullName>
    </recommendedName>
</protein>
<reference evidence="5" key="1">
    <citation type="submission" date="2017-05" db="EMBL/GenBank/DDBJ databases">
        <title>Complete and WGS of Bordetella genogroups.</title>
        <authorList>
            <person name="Spilker T."/>
            <person name="Lipuma J."/>
        </authorList>
    </citation>
    <scope>NUCLEOTIDE SEQUENCE [LARGE SCALE GENOMIC DNA]</scope>
    <source>
        <strain evidence="5">AU16122</strain>
    </source>
</reference>